<gene>
    <name evidence="3" type="ORF">GSI_10935</name>
</gene>
<proteinExistence type="predicted"/>
<feature type="transmembrane region" description="Helical" evidence="1">
    <location>
        <begin position="51"/>
        <end position="72"/>
    </location>
</feature>
<dbReference type="AlphaFoldDB" id="A0A2G8S200"/>
<dbReference type="Pfam" id="PF20151">
    <property type="entry name" value="DUF6533"/>
    <property type="match status" value="1"/>
</dbReference>
<keyword evidence="4" id="KW-1185">Reference proteome</keyword>
<sequence>MSVYDPSTIKFLADSLGLAYCLVASGVFYIYDILLTLDVEVEFFWKDPLTGAAALFFANQYLALASLVLNLFELLPLRTDKR</sequence>
<feature type="transmembrane region" description="Helical" evidence="1">
    <location>
        <begin position="12"/>
        <end position="31"/>
    </location>
</feature>
<reference evidence="3 4" key="1">
    <citation type="journal article" date="2015" name="Sci. Rep.">
        <title>Chromosome-level genome map provides insights into diverse defense mechanisms in the medicinal fungus Ganoderma sinense.</title>
        <authorList>
            <person name="Zhu Y."/>
            <person name="Xu J."/>
            <person name="Sun C."/>
            <person name="Zhou S."/>
            <person name="Xu H."/>
            <person name="Nelson D.R."/>
            <person name="Qian J."/>
            <person name="Song J."/>
            <person name="Luo H."/>
            <person name="Xiang L."/>
            <person name="Li Y."/>
            <person name="Xu Z."/>
            <person name="Ji A."/>
            <person name="Wang L."/>
            <person name="Lu S."/>
            <person name="Hayward A."/>
            <person name="Sun W."/>
            <person name="Li X."/>
            <person name="Schwartz D.C."/>
            <person name="Wang Y."/>
            <person name="Chen S."/>
        </authorList>
    </citation>
    <scope>NUCLEOTIDE SEQUENCE [LARGE SCALE GENOMIC DNA]</scope>
    <source>
        <strain evidence="3 4">ZZ0214-1</strain>
    </source>
</reference>
<evidence type="ECO:0000313" key="4">
    <source>
        <dbReference type="Proteomes" id="UP000230002"/>
    </source>
</evidence>
<accession>A0A2G8S200</accession>
<evidence type="ECO:0000256" key="1">
    <source>
        <dbReference type="SAM" id="Phobius"/>
    </source>
</evidence>
<organism evidence="3 4">
    <name type="scientific">Ganoderma sinense ZZ0214-1</name>
    <dbReference type="NCBI Taxonomy" id="1077348"/>
    <lineage>
        <taxon>Eukaryota</taxon>
        <taxon>Fungi</taxon>
        <taxon>Dikarya</taxon>
        <taxon>Basidiomycota</taxon>
        <taxon>Agaricomycotina</taxon>
        <taxon>Agaricomycetes</taxon>
        <taxon>Polyporales</taxon>
        <taxon>Polyporaceae</taxon>
        <taxon>Ganoderma</taxon>
    </lineage>
</organism>
<dbReference type="EMBL" id="AYKW01000034">
    <property type="protein sequence ID" value="PIL27782.1"/>
    <property type="molecule type" value="Genomic_DNA"/>
</dbReference>
<name>A0A2G8S200_9APHY</name>
<keyword evidence="1" id="KW-1133">Transmembrane helix</keyword>
<dbReference type="Proteomes" id="UP000230002">
    <property type="component" value="Unassembled WGS sequence"/>
</dbReference>
<feature type="domain" description="DUF6533" evidence="2">
    <location>
        <begin position="20"/>
        <end position="65"/>
    </location>
</feature>
<keyword evidence="1" id="KW-0812">Transmembrane</keyword>
<comment type="caution">
    <text evidence="3">The sequence shown here is derived from an EMBL/GenBank/DDBJ whole genome shotgun (WGS) entry which is preliminary data.</text>
</comment>
<dbReference type="STRING" id="1077348.A0A2G8S200"/>
<dbReference type="OrthoDB" id="2757137at2759"/>
<evidence type="ECO:0000259" key="2">
    <source>
        <dbReference type="Pfam" id="PF20151"/>
    </source>
</evidence>
<dbReference type="InterPro" id="IPR045340">
    <property type="entry name" value="DUF6533"/>
</dbReference>
<keyword evidence="1" id="KW-0472">Membrane</keyword>
<protein>
    <recommendedName>
        <fullName evidence="2">DUF6533 domain-containing protein</fullName>
    </recommendedName>
</protein>
<evidence type="ECO:0000313" key="3">
    <source>
        <dbReference type="EMBL" id="PIL27782.1"/>
    </source>
</evidence>